<name>A0A6B0YT67_9CHLR</name>
<proteinExistence type="inferred from homology"/>
<comment type="similarity">
    <text evidence="1">Belongs to the YggT family.</text>
</comment>
<gene>
    <name evidence="3" type="ORF">F4Y42_07170</name>
</gene>
<keyword evidence="2" id="KW-0472">Membrane</keyword>
<dbReference type="InterPro" id="IPR003425">
    <property type="entry name" value="CCB3/YggT"/>
</dbReference>
<comment type="caution">
    <text evidence="3">The sequence shown here is derived from an EMBL/GenBank/DDBJ whole genome shotgun (WGS) entry which is preliminary data.</text>
</comment>
<dbReference type="EMBL" id="VXRG01000063">
    <property type="protein sequence ID" value="MXY93219.1"/>
    <property type="molecule type" value="Genomic_DNA"/>
</dbReference>
<evidence type="ECO:0000256" key="2">
    <source>
        <dbReference type="SAM" id="Phobius"/>
    </source>
</evidence>
<dbReference type="AlphaFoldDB" id="A0A6B0YT67"/>
<feature type="transmembrane region" description="Helical" evidence="2">
    <location>
        <begin position="53"/>
        <end position="74"/>
    </location>
</feature>
<protein>
    <submittedName>
        <fullName evidence="3">YggT family protein</fullName>
    </submittedName>
</protein>
<sequence>MIFLLLARVLQIYTFVLLIRILITWIPNLDPYHPIVQLLFQVTEPVLEPARKLIPPIGMIDISPIVVFIVLGILQDLLMQLAY</sequence>
<dbReference type="PANTHER" id="PTHR33219:SF14">
    <property type="entry name" value="PROTEIN COFACTOR ASSEMBLY OF COMPLEX C SUBUNIT B CCB3, CHLOROPLASTIC-RELATED"/>
    <property type="match status" value="1"/>
</dbReference>
<organism evidence="3">
    <name type="scientific">Caldilineaceae bacterium SB0664_bin_27</name>
    <dbReference type="NCBI Taxonomy" id="2605260"/>
    <lineage>
        <taxon>Bacteria</taxon>
        <taxon>Bacillati</taxon>
        <taxon>Chloroflexota</taxon>
        <taxon>Caldilineae</taxon>
        <taxon>Caldilineales</taxon>
        <taxon>Caldilineaceae</taxon>
    </lineage>
</organism>
<dbReference type="GO" id="GO:0016020">
    <property type="term" value="C:membrane"/>
    <property type="evidence" value="ECO:0007669"/>
    <property type="project" value="InterPro"/>
</dbReference>
<dbReference type="Pfam" id="PF02325">
    <property type="entry name" value="CCB3_YggT"/>
    <property type="match status" value="1"/>
</dbReference>
<evidence type="ECO:0000256" key="1">
    <source>
        <dbReference type="ARBA" id="ARBA00010894"/>
    </source>
</evidence>
<accession>A0A6B0YT67</accession>
<feature type="transmembrane region" description="Helical" evidence="2">
    <location>
        <begin position="5"/>
        <end position="26"/>
    </location>
</feature>
<evidence type="ECO:0000313" key="3">
    <source>
        <dbReference type="EMBL" id="MXY93219.1"/>
    </source>
</evidence>
<keyword evidence="2" id="KW-0812">Transmembrane</keyword>
<keyword evidence="2" id="KW-1133">Transmembrane helix</keyword>
<reference evidence="3" key="1">
    <citation type="submission" date="2019-09" db="EMBL/GenBank/DDBJ databases">
        <title>Characterisation of the sponge microbiome using genome-centric metagenomics.</title>
        <authorList>
            <person name="Engelberts J.P."/>
            <person name="Robbins S.J."/>
            <person name="De Goeij J.M."/>
            <person name="Aranda M."/>
            <person name="Bell S.C."/>
            <person name="Webster N.S."/>
        </authorList>
    </citation>
    <scope>NUCLEOTIDE SEQUENCE</scope>
    <source>
        <strain evidence="3">SB0664_bin_27</strain>
    </source>
</reference>
<dbReference type="PANTHER" id="PTHR33219">
    <property type="entry name" value="YLMG HOMOLOG PROTEIN 2, CHLOROPLASTIC"/>
    <property type="match status" value="1"/>
</dbReference>